<name>A0AAI8DFD6_MAMSC</name>
<dbReference type="RefSeq" id="WP_058592384.1">
    <property type="nucleotide sequence ID" value="NZ_CP022046.2"/>
</dbReference>
<dbReference type="SFLD" id="SFLDG01129">
    <property type="entry name" value="C1.5:_HAD__Beta-PGM__Phosphata"/>
    <property type="match status" value="1"/>
</dbReference>
<protein>
    <submittedName>
        <fullName evidence="3">Haloacid dehalogenase type II</fullName>
    </submittedName>
</protein>
<accession>A0AAI8DFD6</accession>
<keyword evidence="2" id="KW-0378">Hydrolase</keyword>
<dbReference type="Proteomes" id="UP000197058">
    <property type="component" value="Chromosome"/>
</dbReference>
<evidence type="ECO:0000313" key="3">
    <source>
        <dbReference type="EMBL" id="ASE33324.1"/>
    </source>
</evidence>
<dbReference type="CDD" id="cd02588">
    <property type="entry name" value="HAD_L2-DEX"/>
    <property type="match status" value="1"/>
</dbReference>
<dbReference type="NCBIfam" id="TIGR01549">
    <property type="entry name" value="HAD-SF-IA-v1"/>
    <property type="match status" value="1"/>
</dbReference>
<dbReference type="PRINTS" id="PR00413">
    <property type="entry name" value="HADHALOGNASE"/>
</dbReference>
<evidence type="ECO:0000313" key="4">
    <source>
        <dbReference type="Proteomes" id="UP000197058"/>
    </source>
</evidence>
<reference evidence="4" key="1">
    <citation type="submission" date="2017-06" db="EMBL/GenBank/DDBJ databases">
        <title>FDA dAtabase for Regulatory Grade micrObial Sequences (FDA-ARGOS): Supporting development and validation of Infectious Disease Dx tests.</title>
        <authorList>
            <person name="Goldberg B."/>
            <person name="Campos J."/>
            <person name="Tallon L."/>
            <person name="Sadzewicz L."/>
            <person name="Sengamalay N."/>
            <person name="Ott S."/>
            <person name="Godinez A."/>
            <person name="Nagaraj S."/>
            <person name="Vavikolanu K."/>
            <person name="Nadendla S."/>
            <person name="George J."/>
            <person name="Geyer C."/>
            <person name="Sichtig H."/>
        </authorList>
    </citation>
    <scope>NUCLEOTIDE SEQUENCE [LARGE SCALE GENOMIC DNA]</scope>
    <source>
        <strain evidence="4">FDAARGOS_285</strain>
    </source>
</reference>
<dbReference type="KEGG" id="sscu:CEP64_01545"/>
<dbReference type="Pfam" id="PF00702">
    <property type="entry name" value="Hydrolase"/>
    <property type="match status" value="1"/>
</dbReference>
<dbReference type="InterPro" id="IPR006439">
    <property type="entry name" value="HAD-SF_hydro_IA"/>
</dbReference>
<organism evidence="3 4">
    <name type="scientific">Mammaliicoccus sciuri</name>
    <name type="common">Staphylococcus sciuri</name>
    <dbReference type="NCBI Taxonomy" id="1296"/>
    <lineage>
        <taxon>Bacteria</taxon>
        <taxon>Bacillati</taxon>
        <taxon>Bacillota</taxon>
        <taxon>Bacilli</taxon>
        <taxon>Bacillales</taxon>
        <taxon>Staphylococcaceae</taxon>
        <taxon>Mammaliicoccus</taxon>
    </lineage>
</organism>
<evidence type="ECO:0000256" key="1">
    <source>
        <dbReference type="ARBA" id="ARBA00008106"/>
    </source>
</evidence>
<dbReference type="EMBL" id="CP022046">
    <property type="protein sequence ID" value="ASE33324.1"/>
    <property type="molecule type" value="Genomic_DNA"/>
</dbReference>
<dbReference type="Gene3D" id="1.10.150.240">
    <property type="entry name" value="Putative phosphatase, domain 2"/>
    <property type="match status" value="1"/>
</dbReference>
<dbReference type="NCBIfam" id="TIGR01428">
    <property type="entry name" value="HAD_type_II"/>
    <property type="match status" value="1"/>
</dbReference>
<dbReference type="PANTHER" id="PTHR43316:SF3">
    <property type="entry name" value="HALOACID DEHALOGENASE, TYPE II (AFU_ORTHOLOGUE AFUA_2G07750)-RELATED"/>
    <property type="match status" value="1"/>
</dbReference>
<dbReference type="SFLD" id="SFLDG01135">
    <property type="entry name" value="C1.5.6:_HAD__Beta-PGM__Phospha"/>
    <property type="match status" value="1"/>
</dbReference>
<dbReference type="NCBIfam" id="TIGR01493">
    <property type="entry name" value="HAD-SF-IA-v2"/>
    <property type="match status" value="1"/>
</dbReference>
<sequence>MIKTVVYDLYGTLVDIDSVREKSEKLFPGNGDRIAKAWRYKLIEYTHVRQLVDEYKPFSKVIRDSLEYVLSRNDFDYSLKEINECMAAYNQLTPFPDVAHTLKELSEVDQIIFSNGNKNMIEQVLDYSNITSYFKFILSLEEFGVYKPDSNGYALLEENIPYNKDEVLFVSSNKWDIVGAQKFGFQTAWVNRNFSDFEYIEVKPDFELQSLYSIKDLI</sequence>
<dbReference type="SFLD" id="SFLDS00003">
    <property type="entry name" value="Haloacid_Dehalogenase"/>
    <property type="match status" value="1"/>
</dbReference>
<dbReference type="AlphaFoldDB" id="A0AAI8DFD6"/>
<gene>
    <name evidence="3" type="ORF">CEP64_01545</name>
</gene>
<comment type="similarity">
    <text evidence="1">Belongs to the HAD-like hydrolase superfamily. S-2-haloalkanoic acid dehalogenase family.</text>
</comment>
<proteinExistence type="inferred from homology"/>
<dbReference type="InterPro" id="IPR006328">
    <property type="entry name" value="2-HAD"/>
</dbReference>
<dbReference type="InterPro" id="IPR036412">
    <property type="entry name" value="HAD-like_sf"/>
</dbReference>
<dbReference type="InterPro" id="IPR051540">
    <property type="entry name" value="S-2-haloacid_dehalogenase"/>
</dbReference>
<dbReference type="InterPro" id="IPR023214">
    <property type="entry name" value="HAD_sf"/>
</dbReference>
<dbReference type="GO" id="GO:0019120">
    <property type="term" value="F:hydrolase activity, acting on acid halide bonds, in C-halide compounds"/>
    <property type="evidence" value="ECO:0007669"/>
    <property type="project" value="InterPro"/>
</dbReference>
<dbReference type="PANTHER" id="PTHR43316">
    <property type="entry name" value="HYDROLASE, HALOACID DELAHOGENASE-RELATED"/>
    <property type="match status" value="1"/>
</dbReference>
<dbReference type="SUPFAM" id="SSF56784">
    <property type="entry name" value="HAD-like"/>
    <property type="match status" value="1"/>
</dbReference>
<evidence type="ECO:0000256" key="2">
    <source>
        <dbReference type="ARBA" id="ARBA00022801"/>
    </source>
</evidence>
<dbReference type="InterPro" id="IPR023198">
    <property type="entry name" value="PGP-like_dom2"/>
</dbReference>
<dbReference type="Gene3D" id="3.40.50.1000">
    <property type="entry name" value="HAD superfamily/HAD-like"/>
    <property type="match status" value="1"/>
</dbReference>
<dbReference type="SFLD" id="SFLDF00045">
    <property type="entry name" value="2-haloacid_dehalogenase"/>
    <property type="match status" value="1"/>
</dbReference>